<feature type="region of interest" description="Disordered" evidence="3">
    <location>
        <begin position="244"/>
        <end position="263"/>
    </location>
</feature>
<dbReference type="GO" id="GO:0007059">
    <property type="term" value="P:chromosome segregation"/>
    <property type="evidence" value="ECO:0007669"/>
    <property type="project" value="UniProtKB-KW"/>
</dbReference>
<dbReference type="Proteomes" id="UP000886879">
    <property type="component" value="Unassembled WGS sequence"/>
</dbReference>
<proteinExistence type="predicted"/>
<dbReference type="Pfam" id="PF02616">
    <property type="entry name" value="SMC_ScpA"/>
    <property type="match status" value="1"/>
</dbReference>
<dbReference type="EMBL" id="DVFO01000046">
    <property type="protein sequence ID" value="HIQ60859.1"/>
    <property type="molecule type" value="Genomic_DNA"/>
</dbReference>
<evidence type="ECO:0000313" key="5">
    <source>
        <dbReference type="Proteomes" id="UP000886879"/>
    </source>
</evidence>
<reference evidence="4" key="1">
    <citation type="submission" date="2020-10" db="EMBL/GenBank/DDBJ databases">
        <authorList>
            <person name="Gilroy R."/>
        </authorList>
    </citation>
    <scope>NUCLEOTIDE SEQUENCE</scope>
    <source>
        <strain evidence="4">ChiGjej2B2-12916</strain>
    </source>
</reference>
<comment type="caution">
    <text evidence="4">The sequence shown here is derived from an EMBL/GenBank/DDBJ whole genome shotgun (WGS) entry which is preliminary data.</text>
</comment>
<dbReference type="PANTHER" id="PTHR33969">
    <property type="entry name" value="SEGREGATION AND CONDENSATION PROTEIN A"/>
    <property type="match status" value="1"/>
</dbReference>
<organism evidence="4 5">
    <name type="scientific">Candidatus Enterenecus faecium</name>
    <dbReference type="NCBI Taxonomy" id="2840780"/>
    <lineage>
        <taxon>Bacteria</taxon>
        <taxon>Bacillati</taxon>
        <taxon>Bacillota</taxon>
        <taxon>Clostridia</taxon>
        <taxon>Eubacteriales</taxon>
        <taxon>Candidatus Enterenecus</taxon>
    </lineage>
</organism>
<evidence type="ECO:0000313" key="4">
    <source>
        <dbReference type="EMBL" id="HIQ60859.1"/>
    </source>
</evidence>
<dbReference type="AlphaFoldDB" id="A0A9D1CHQ8"/>
<accession>A0A9D1CHQ8</accession>
<evidence type="ECO:0000256" key="1">
    <source>
        <dbReference type="ARBA" id="ARBA00022829"/>
    </source>
</evidence>
<name>A0A9D1CHQ8_9FIRM</name>
<protein>
    <recommendedName>
        <fullName evidence="2">Segregation and condensation protein A</fullName>
    </recommendedName>
</protein>
<dbReference type="PANTHER" id="PTHR33969:SF2">
    <property type="entry name" value="SEGREGATION AND CONDENSATION PROTEIN A"/>
    <property type="match status" value="1"/>
</dbReference>
<sequence>MDVPVYHLDKVVKVRQEGMEDFDGPLDLILHLLSKNKIEIRDISITLLLDQYLDWMEQRERLNLEVASEFVIMAAHLVYIKTRMLLSIDDEEALSEMEQLMAALEEHQHKESYERIKGITSVLAGRYEFGRDYLVGQPQPLPQETTYRYQHDPADLTEAFRRLFQRGDGNVPPPTRAFHGIVGREPYPVETKARWILDQLTTLGVTHFRALFRGSKSRSEIVATFLAVLELCKSNQIYLAGTGEDSTLTCTHPEPQAAEDGGA</sequence>
<evidence type="ECO:0000256" key="2">
    <source>
        <dbReference type="ARBA" id="ARBA00044777"/>
    </source>
</evidence>
<keyword evidence="1" id="KW-0159">Chromosome partition</keyword>
<dbReference type="Gene3D" id="6.10.250.2410">
    <property type="match status" value="1"/>
</dbReference>
<gene>
    <name evidence="4" type="ORF">IAD31_04600</name>
</gene>
<evidence type="ECO:0000256" key="3">
    <source>
        <dbReference type="SAM" id="MobiDB-lite"/>
    </source>
</evidence>
<dbReference type="InterPro" id="IPR003768">
    <property type="entry name" value="ScpA"/>
</dbReference>
<reference evidence="4" key="2">
    <citation type="journal article" date="2021" name="PeerJ">
        <title>Extensive microbial diversity within the chicken gut microbiome revealed by metagenomics and culture.</title>
        <authorList>
            <person name="Gilroy R."/>
            <person name="Ravi A."/>
            <person name="Getino M."/>
            <person name="Pursley I."/>
            <person name="Horton D.L."/>
            <person name="Alikhan N.F."/>
            <person name="Baker D."/>
            <person name="Gharbi K."/>
            <person name="Hall N."/>
            <person name="Watson M."/>
            <person name="Adriaenssens E.M."/>
            <person name="Foster-Nyarko E."/>
            <person name="Jarju S."/>
            <person name="Secka A."/>
            <person name="Antonio M."/>
            <person name="Oren A."/>
            <person name="Chaudhuri R.R."/>
            <person name="La Ragione R."/>
            <person name="Hildebrand F."/>
            <person name="Pallen M.J."/>
        </authorList>
    </citation>
    <scope>NUCLEOTIDE SEQUENCE</scope>
    <source>
        <strain evidence="4">ChiGjej2B2-12916</strain>
    </source>
</reference>